<dbReference type="Proteomes" id="UP000182738">
    <property type="component" value="Unassembled WGS sequence"/>
</dbReference>
<keyword evidence="1" id="KW-1133">Transmembrane helix</keyword>
<evidence type="ECO:0000256" key="1">
    <source>
        <dbReference type="SAM" id="Phobius"/>
    </source>
</evidence>
<dbReference type="OrthoDB" id="2380880at2"/>
<reference evidence="3" key="1">
    <citation type="submission" date="2015-08" db="EMBL/GenBank/DDBJ databases">
        <authorList>
            <person name="Varghese N."/>
        </authorList>
    </citation>
    <scope>NUCLEOTIDE SEQUENCE [LARGE SCALE GENOMIC DNA]</scope>
    <source>
        <strain evidence="3">DSM 27374</strain>
    </source>
</reference>
<protein>
    <submittedName>
        <fullName evidence="2">Uncharacterized protein</fullName>
    </submittedName>
</protein>
<dbReference type="EMBL" id="CYGZ01000006">
    <property type="protein sequence ID" value="CUA79925.1"/>
    <property type="molecule type" value="Genomic_DNA"/>
</dbReference>
<feature type="transmembrane region" description="Helical" evidence="1">
    <location>
        <begin position="130"/>
        <end position="151"/>
    </location>
</feature>
<dbReference type="STRING" id="1325335.GCA_001418025_01234"/>
<feature type="transmembrane region" description="Helical" evidence="1">
    <location>
        <begin position="53"/>
        <end position="74"/>
    </location>
</feature>
<organism evidence="2 3">
    <name type="scientific">Anoxybacillus suryakundensis</name>
    <dbReference type="NCBI Taxonomy" id="1325335"/>
    <lineage>
        <taxon>Bacteria</taxon>
        <taxon>Bacillati</taxon>
        <taxon>Bacillota</taxon>
        <taxon>Bacilli</taxon>
        <taxon>Bacillales</taxon>
        <taxon>Anoxybacillaceae</taxon>
        <taxon>Anoxybacillus</taxon>
    </lineage>
</organism>
<sequence length="178" mass="20490">MEQKRKEIIINEIKYWKQTRLLPEQYCDFLLALYTEGNHNNDVDQPTKQVPTWAVRFTMILIGIFLPFALLVIYFTELSFVLQTLILSLFVIICLMTVLFFAQHKMLTHIALIVGALSLLLLSIRACDVYFSGSTTALAITVICNCFVWLLIGWRFSLMYFVISGVVGIILLFSSFFI</sequence>
<feature type="transmembrane region" description="Helical" evidence="1">
    <location>
        <begin position="80"/>
        <end position="101"/>
    </location>
</feature>
<evidence type="ECO:0000313" key="3">
    <source>
        <dbReference type="Proteomes" id="UP000182738"/>
    </source>
</evidence>
<gene>
    <name evidence="2" type="ORF">Ga0061060_106134</name>
</gene>
<keyword evidence="1" id="KW-0812">Transmembrane</keyword>
<keyword evidence="3" id="KW-1185">Reference proteome</keyword>
<feature type="transmembrane region" description="Helical" evidence="1">
    <location>
        <begin position="158"/>
        <end position="177"/>
    </location>
</feature>
<dbReference type="RefSeq" id="WP_055441001.1">
    <property type="nucleotide sequence ID" value="NZ_BAABDZ010000006.1"/>
</dbReference>
<accession>A0A0K6GMJ4</accession>
<dbReference type="AlphaFoldDB" id="A0A0K6GMJ4"/>
<name>A0A0K6GMJ4_9BACL</name>
<proteinExistence type="predicted"/>
<evidence type="ECO:0000313" key="2">
    <source>
        <dbReference type="EMBL" id="CUA79925.1"/>
    </source>
</evidence>
<feature type="transmembrane region" description="Helical" evidence="1">
    <location>
        <begin position="106"/>
        <end position="124"/>
    </location>
</feature>
<keyword evidence="1" id="KW-0472">Membrane</keyword>